<dbReference type="InterPro" id="IPR007374">
    <property type="entry name" value="ASCH_domain"/>
</dbReference>
<proteinExistence type="predicted"/>
<dbReference type="RefSeq" id="WP_353933057.1">
    <property type="nucleotide sequence ID" value="NZ_CP150886.1"/>
</dbReference>
<dbReference type="Gene3D" id="3.10.400.10">
    <property type="entry name" value="Sulfate adenylyltransferase"/>
    <property type="match status" value="1"/>
</dbReference>
<accession>A0ABZ2UXW3</accession>
<reference evidence="2 4" key="1">
    <citation type="submission" date="2024-04" db="EMBL/GenBank/DDBJ databases">
        <title>Okeanomitos corallinicola gen. &amp; sp. nov. (Nostocales, Cyanobacteria), a new toxic marine heterocyst-forming cyanobacterium from a coral reef.</title>
        <authorList>
            <person name="Li H."/>
            <person name="Li R."/>
            <person name="Kang J."/>
            <person name="Hii K.S."/>
            <person name="Mohamed H.F."/>
            <person name="Xu X."/>
            <person name="Luo Z."/>
        </authorList>
    </citation>
    <scope>NUCLEOTIDE SEQUENCE [LARGE SCALE GENOMIC DNA]</scope>
    <source>
        <strain evidence="2 4">TIOX110</strain>
        <plasmid evidence="3 4">unnamed</plasmid>
    </source>
</reference>
<geneLocation type="plasmid" evidence="3 4">
    <name>unnamed</name>
</geneLocation>
<evidence type="ECO:0000313" key="4">
    <source>
        <dbReference type="Proteomes" id="UP001483337"/>
    </source>
</evidence>
<sequence length="154" mass="17555">MNNQIIENYWQAYLATLPNNSQADNKYDISQFGDNSCLANQLSDLVVKGIKTATCSALWEWEAEGSTLPKVGLKAIVIDGNEQPICIIEITEVSIKPYIEVDAQFAYDEGEGDGSLEFWRQEHWNYFSRVLPKIGKQPTPEMLLVCERFRVVYK</sequence>
<evidence type="ECO:0000259" key="1">
    <source>
        <dbReference type="SMART" id="SM01022"/>
    </source>
</evidence>
<dbReference type="EMBL" id="CP150886">
    <property type="protein sequence ID" value="WZB90164.1"/>
    <property type="molecule type" value="Genomic_DNA"/>
</dbReference>
<protein>
    <submittedName>
        <fullName evidence="2">ASCH domain-containing protein</fullName>
    </submittedName>
</protein>
<gene>
    <name evidence="2" type="ORF">WJM97_10955</name>
    <name evidence="3" type="ORF">WJM97_23000</name>
</gene>
<organism evidence="2 4">
    <name type="scientific">Okeanomitos corallinicola TIOX110</name>
    <dbReference type="NCBI Taxonomy" id="3133117"/>
    <lineage>
        <taxon>Bacteria</taxon>
        <taxon>Bacillati</taxon>
        <taxon>Cyanobacteriota</taxon>
        <taxon>Cyanophyceae</taxon>
        <taxon>Nostocales</taxon>
        <taxon>Aphanizomenonaceae</taxon>
        <taxon>Okeanomitos</taxon>
    </lineage>
</organism>
<name>A0ABZ2UXW3_9CYAN</name>
<dbReference type="PANTHER" id="PTHR39203">
    <property type="entry name" value="CYTOPLASMIC PROTEIN-RELATED"/>
    <property type="match status" value="1"/>
</dbReference>
<dbReference type="SUPFAM" id="SSF88697">
    <property type="entry name" value="PUA domain-like"/>
    <property type="match status" value="1"/>
</dbReference>
<dbReference type="SMART" id="SM01022">
    <property type="entry name" value="ASCH"/>
    <property type="match status" value="1"/>
</dbReference>
<dbReference type="Proteomes" id="UP001483337">
    <property type="component" value="Plasmid unnamed"/>
</dbReference>
<dbReference type="Proteomes" id="UP001483337">
    <property type="component" value="Chromosome"/>
</dbReference>
<dbReference type="InterPro" id="IPR015947">
    <property type="entry name" value="PUA-like_sf"/>
</dbReference>
<evidence type="ECO:0000313" key="3">
    <source>
        <dbReference type="EMBL" id="WZB90471.1"/>
    </source>
</evidence>
<dbReference type="PANTHER" id="PTHR39203:SF1">
    <property type="entry name" value="CYTOPLASMIC PROTEIN"/>
    <property type="match status" value="1"/>
</dbReference>
<dbReference type="EMBL" id="CP150887">
    <property type="protein sequence ID" value="WZB90471.1"/>
    <property type="molecule type" value="Genomic_DNA"/>
</dbReference>
<keyword evidence="4" id="KW-1185">Reference proteome</keyword>
<keyword evidence="3" id="KW-0614">Plasmid</keyword>
<feature type="domain" description="ASCH" evidence="1">
    <location>
        <begin position="30"/>
        <end position="153"/>
    </location>
</feature>
<dbReference type="CDD" id="cd06553">
    <property type="entry name" value="ASCH_Ef3133_like"/>
    <property type="match status" value="1"/>
</dbReference>
<dbReference type="InterPro" id="IPR009326">
    <property type="entry name" value="DUF984"/>
</dbReference>
<dbReference type="PIRSF" id="PIRSF021320">
    <property type="entry name" value="DUF984"/>
    <property type="match status" value="1"/>
</dbReference>
<evidence type="ECO:0000313" key="2">
    <source>
        <dbReference type="EMBL" id="WZB90164.1"/>
    </source>
</evidence>
<dbReference type="Pfam" id="PF04266">
    <property type="entry name" value="ASCH"/>
    <property type="match status" value="1"/>
</dbReference>